<dbReference type="GO" id="GO:0006935">
    <property type="term" value="P:chemotaxis"/>
    <property type="evidence" value="ECO:0007669"/>
    <property type="project" value="InterPro"/>
</dbReference>
<dbReference type="InterPro" id="IPR003660">
    <property type="entry name" value="HAMP_dom"/>
</dbReference>
<evidence type="ECO:0000256" key="2">
    <source>
        <dbReference type="ARBA" id="ARBA00022481"/>
    </source>
</evidence>
<dbReference type="InterPro" id="IPR051310">
    <property type="entry name" value="MCP_chemotaxis"/>
</dbReference>
<evidence type="ECO:0000256" key="4">
    <source>
        <dbReference type="PROSITE-ProRule" id="PRU00284"/>
    </source>
</evidence>
<dbReference type="PANTHER" id="PTHR43531:SF14">
    <property type="entry name" value="METHYL-ACCEPTING CHEMOTAXIS PROTEIN I-RELATED"/>
    <property type="match status" value="1"/>
</dbReference>
<reference evidence="9" key="2">
    <citation type="journal article" date="2020" name="Int. J. Syst. Evol. Microbiol.">
        <title>Genomic insights into a novel species Rhodoferax aquaticus sp. nov., isolated from freshwater.</title>
        <authorList>
            <person name="Li T."/>
            <person name="Zhuo Y."/>
            <person name="Jin C.Z."/>
            <person name="Wu X."/>
            <person name="Ko S.R."/>
            <person name="Jin F.J."/>
            <person name="Ahn C.Y."/>
            <person name="Oh H.M."/>
            <person name="Lee H.G."/>
            <person name="Jin L."/>
        </authorList>
    </citation>
    <scope>NUCLEOTIDE SEQUENCE [LARGE SCALE GENOMIC DNA]</scope>
    <source>
        <strain evidence="9">Gr-4</strain>
    </source>
</reference>
<dbReference type="InterPro" id="IPR004090">
    <property type="entry name" value="Chemotax_Me-accpt_rcpt"/>
</dbReference>
<dbReference type="PROSITE" id="PS50111">
    <property type="entry name" value="CHEMOTAXIS_TRANSDUC_2"/>
    <property type="match status" value="1"/>
</dbReference>
<keyword evidence="9" id="KW-1185">Reference proteome</keyword>
<protein>
    <submittedName>
        <fullName evidence="8">HAMP domain-containing protein</fullName>
    </submittedName>
</protein>
<dbReference type="EMBL" id="CP036282">
    <property type="protein sequence ID" value="QDL56628.1"/>
    <property type="molecule type" value="Genomic_DNA"/>
</dbReference>
<dbReference type="CDD" id="cd11386">
    <property type="entry name" value="MCP_signal"/>
    <property type="match status" value="1"/>
</dbReference>
<dbReference type="SMART" id="SM00283">
    <property type="entry name" value="MA"/>
    <property type="match status" value="1"/>
</dbReference>
<evidence type="ECO:0000256" key="1">
    <source>
        <dbReference type="ARBA" id="ARBA00004370"/>
    </source>
</evidence>
<gene>
    <name evidence="8" type="ORF">EXZ61_01860</name>
</gene>
<dbReference type="Proteomes" id="UP000317365">
    <property type="component" value="Chromosome"/>
</dbReference>
<sequence>MLGFGVILLMLGVLTVLSELQLGTIKHFNGRLDERAYRLSLASDWATQVKIAVATKAPVPGAEIEPAKKLGSLVQDPEEKSAVAAATAAASGAPEAYSQAVDQMAGKLVGLQISDSKQLQAALASAESTGWVVLVIALIVGTLIALRLSKSIVDPLESAAEAANRAAQGDLTSAIPTGGKDEVGALLHAMASMQSSLANLVGEVRQGAASVATASSEIAEGNNDLSNRTEQQASALQQTASSMDALNSTVKQNADSARQANQLAMNASTVAVQGGEVVSQVVETMKGINESSRKISDIISVIDGIAFQTNILALNAAVEAARAGEQGRGFAVVASEVRSLAGRSADAAKEIKSLINASVERVEHGTSLVDKAGETMTEVVSSIKRVTDIMGEISAASSEQANGVAQVGQAVTQMDHATQQNAALVEEMAAAASSLKSQANDLVDVVSVFKLAGGTVGASLPVAKVRSTSPKATPFKGPERREGGVPKGAAARTAPKPQQAQAARPVAALPKGSAKPTPAGGDDDWETF</sequence>
<dbReference type="InterPro" id="IPR004089">
    <property type="entry name" value="MCPsignal_dom"/>
</dbReference>
<name>A0A515EVF9_9BURK</name>
<dbReference type="PRINTS" id="PR00260">
    <property type="entry name" value="CHEMTRNSDUCR"/>
</dbReference>
<keyword evidence="2" id="KW-0488">Methylation</keyword>
<dbReference type="PANTHER" id="PTHR43531">
    <property type="entry name" value="PROTEIN ICFG"/>
    <property type="match status" value="1"/>
</dbReference>
<feature type="compositionally biased region" description="Low complexity" evidence="5">
    <location>
        <begin position="489"/>
        <end position="508"/>
    </location>
</feature>
<feature type="domain" description="HAMP" evidence="7">
    <location>
        <begin position="150"/>
        <end position="202"/>
    </location>
</feature>
<accession>A0A515EVF9</accession>
<reference evidence="9" key="1">
    <citation type="submission" date="2019-02" db="EMBL/GenBank/DDBJ databases">
        <title>Complete genome sequence of Rhodoferax sp. Gr-4.</title>
        <authorList>
            <person name="Jin L."/>
        </authorList>
    </citation>
    <scope>NUCLEOTIDE SEQUENCE [LARGE SCALE GENOMIC DNA]</scope>
    <source>
        <strain evidence="9">Gr-4</strain>
    </source>
</reference>
<dbReference type="KEGG" id="rhg:EXZ61_01860"/>
<dbReference type="AlphaFoldDB" id="A0A515EVF9"/>
<dbReference type="Pfam" id="PF00672">
    <property type="entry name" value="HAMP"/>
    <property type="match status" value="1"/>
</dbReference>
<dbReference type="GO" id="GO:0007165">
    <property type="term" value="P:signal transduction"/>
    <property type="evidence" value="ECO:0007669"/>
    <property type="project" value="UniProtKB-KW"/>
</dbReference>
<feature type="domain" description="Methyl-accepting transducer" evidence="6">
    <location>
        <begin position="207"/>
        <end position="436"/>
    </location>
</feature>
<evidence type="ECO:0000256" key="5">
    <source>
        <dbReference type="SAM" id="MobiDB-lite"/>
    </source>
</evidence>
<comment type="subcellular location">
    <subcellularLocation>
        <location evidence="1">Membrane</location>
    </subcellularLocation>
</comment>
<evidence type="ECO:0000259" key="7">
    <source>
        <dbReference type="PROSITE" id="PS50885"/>
    </source>
</evidence>
<keyword evidence="4" id="KW-0807">Transducer</keyword>
<dbReference type="GO" id="GO:0004888">
    <property type="term" value="F:transmembrane signaling receptor activity"/>
    <property type="evidence" value="ECO:0007669"/>
    <property type="project" value="InterPro"/>
</dbReference>
<dbReference type="SUPFAM" id="SSF58104">
    <property type="entry name" value="Methyl-accepting chemotaxis protein (MCP) signaling domain"/>
    <property type="match status" value="1"/>
</dbReference>
<evidence type="ECO:0000313" key="8">
    <source>
        <dbReference type="EMBL" id="QDL56628.1"/>
    </source>
</evidence>
<organism evidence="8 9">
    <name type="scientific">Rhodoferax aquaticus</name>
    <dbReference type="NCBI Taxonomy" id="2527691"/>
    <lineage>
        <taxon>Bacteria</taxon>
        <taxon>Pseudomonadati</taxon>
        <taxon>Pseudomonadota</taxon>
        <taxon>Betaproteobacteria</taxon>
        <taxon>Burkholderiales</taxon>
        <taxon>Comamonadaceae</taxon>
        <taxon>Rhodoferax</taxon>
    </lineage>
</organism>
<dbReference type="PROSITE" id="PS50885">
    <property type="entry name" value="HAMP"/>
    <property type="match status" value="1"/>
</dbReference>
<dbReference type="GO" id="GO:0005886">
    <property type="term" value="C:plasma membrane"/>
    <property type="evidence" value="ECO:0007669"/>
    <property type="project" value="TreeGrafter"/>
</dbReference>
<dbReference type="CDD" id="cd06225">
    <property type="entry name" value="HAMP"/>
    <property type="match status" value="1"/>
</dbReference>
<feature type="region of interest" description="Disordered" evidence="5">
    <location>
        <begin position="468"/>
        <end position="528"/>
    </location>
</feature>
<evidence type="ECO:0000256" key="3">
    <source>
        <dbReference type="ARBA" id="ARBA00029447"/>
    </source>
</evidence>
<evidence type="ECO:0000259" key="6">
    <source>
        <dbReference type="PROSITE" id="PS50111"/>
    </source>
</evidence>
<dbReference type="SMART" id="SM00304">
    <property type="entry name" value="HAMP"/>
    <property type="match status" value="1"/>
</dbReference>
<dbReference type="Pfam" id="PF00015">
    <property type="entry name" value="MCPsignal"/>
    <property type="match status" value="1"/>
</dbReference>
<comment type="similarity">
    <text evidence="3">Belongs to the methyl-accepting chemotaxis (MCP) protein family.</text>
</comment>
<proteinExistence type="inferred from homology"/>
<dbReference type="Gene3D" id="1.10.287.950">
    <property type="entry name" value="Methyl-accepting chemotaxis protein"/>
    <property type="match status" value="1"/>
</dbReference>
<dbReference type="RefSeq" id="WP_142814062.1">
    <property type="nucleotide sequence ID" value="NZ_CP036282.1"/>
</dbReference>
<evidence type="ECO:0000313" key="9">
    <source>
        <dbReference type="Proteomes" id="UP000317365"/>
    </source>
</evidence>
<dbReference type="FunFam" id="1.10.287.950:FF:000001">
    <property type="entry name" value="Methyl-accepting chemotaxis sensory transducer"/>
    <property type="match status" value="1"/>
</dbReference>